<dbReference type="EMBL" id="JADXDR010000161">
    <property type="protein sequence ID" value="KAI7837213.1"/>
    <property type="molecule type" value="Genomic_DNA"/>
</dbReference>
<feature type="compositionally biased region" description="Polar residues" evidence="2">
    <location>
        <begin position="136"/>
        <end position="145"/>
    </location>
</feature>
<dbReference type="AlphaFoldDB" id="A0AAD5H137"/>
<accession>A0AAD5H137</accession>
<proteinExistence type="predicted"/>
<gene>
    <name evidence="3" type="ORF">COHA_009004</name>
</gene>
<evidence type="ECO:0000313" key="4">
    <source>
        <dbReference type="Proteomes" id="UP001205105"/>
    </source>
</evidence>
<feature type="coiled-coil region" evidence="1">
    <location>
        <begin position="18"/>
        <end position="57"/>
    </location>
</feature>
<comment type="caution">
    <text evidence="3">The sequence shown here is derived from an EMBL/GenBank/DDBJ whole genome shotgun (WGS) entry which is preliminary data.</text>
</comment>
<evidence type="ECO:0000313" key="3">
    <source>
        <dbReference type="EMBL" id="KAI7837213.1"/>
    </source>
</evidence>
<sequence>MPPKRDAGGSCRTVGDVLAKLDAQVQQLETLLSTGEKKEAFEKCENINQESDQMRDQAATDHTQRKKELAVRKQALARKVATTSNALAELRAVQEEAAHMFAQLRAKMVAAPGGGGGSGEAGPAAKRRKQVAFQPKQPQQLQRGA</sequence>
<protein>
    <submittedName>
        <fullName evidence="3">Uncharacterized protein</fullName>
    </submittedName>
</protein>
<dbReference type="Proteomes" id="UP001205105">
    <property type="component" value="Unassembled WGS sequence"/>
</dbReference>
<keyword evidence="1" id="KW-0175">Coiled coil</keyword>
<evidence type="ECO:0000256" key="1">
    <source>
        <dbReference type="SAM" id="Coils"/>
    </source>
</evidence>
<organism evidence="3 4">
    <name type="scientific">Chlorella ohadii</name>
    <dbReference type="NCBI Taxonomy" id="2649997"/>
    <lineage>
        <taxon>Eukaryota</taxon>
        <taxon>Viridiplantae</taxon>
        <taxon>Chlorophyta</taxon>
        <taxon>core chlorophytes</taxon>
        <taxon>Trebouxiophyceae</taxon>
        <taxon>Chlorellales</taxon>
        <taxon>Chlorellaceae</taxon>
        <taxon>Chlorella clade</taxon>
        <taxon>Chlorella</taxon>
    </lineage>
</organism>
<name>A0AAD5H137_9CHLO</name>
<feature type="region of interest" description="Disordered" evidence="2">
    <location>
        <begin position="111"/>
        <end position="145"/>
    </location>
</feature>
<evidence type="ECO:0000256" key="2">
    <source>
        <dbReference type="SAM" id="MobiDB-lite"/>
    </source>
</evidence>
<reference evidence="3" key="1">
    <citation type="submission" date="2020-11" db="EMBL/GenBank/DDBJ databases">
        <title>Chlorella ohadii genome sequencing and assembly.</title>
        <authorList>
            <person name="Murik O."/>
            <person name="Treves H."/>
            <person name="Kedem I."/>
            <person name="Shotland Y."/>
            <person name="Kaplan A."/>
        </authorList>
    </citation>
    <scope>NUCLEOTIDE SEQUENCE</scope>
    <source>
        <strain evidence="3">1</strain>
    </source>
</reference>
<keyword evidence="4" id="KW-1185">Reference proteome</keyword>